<organism evidence="1 2">
    <name type="scientific">Ambrosiozyma monospora</name>
    <name type="common">Yeast</name>
    <name type="synonym">Endomycopsis monosporus</name>
    <dbReference type="NCBI Taxonomy" id="43982"/>
    <lineage>
        <taxon>Eukaryota</taxon>
        <taxon>Fungi</taxon>
        <taxon>Dikarya</taxon>
        <taxon>Ascomycota</taxon>
        <taxon>Saccharomycotina</taxon>
        <taxon>Pichiomycetes</taxon>
        <taxon>Pichiales</taxon>
        <taxon>Pichiaceae</taxon>
        <taxon>Ambrosiozyma</taxon>
    </lineage>
</organism>
<evidence type="ECO:0000313" key="1">
    <source>
        <dbReference type="EMBL" id="GME90201.1"/>
    </source>
</evidence>
<evidence type="ECO:0000313" key="2">
    <source>
        <dbReference type="Proteomes" id="UP001165064"/>
    </source>
</evidence>
<dbReference type="Proteomes" id="UP001165064">
    <property type="component" value="Unassembled WGS sequence"/>
</dbReference>
<reference evidence="1" key="1">
    <citation type="submission" date="2023-04" db="EMBL/GenBank/DDBJ databases">
        <title>Ambrosiozyma monospora NBRC 10751.</title>
        <authorList>
            <person name="Ichikawa N."/>
            <person name="Sato H."/>
            <person name="Tonouchi N."/>
        </authorList>
    </citation>
    <scope>NUCLEOTIDE SEQUENCE</scope>
    <source>
        <strain evidence="1">NBRC 10751</strain>
    </source>
</reference>
<keyword evidence="2" id="KW-1185">Reference proteome</keyword>
<sequence>MISSIVKEDDPLASPPAFQLPHDLLNSIKLSAPSPSLITIPELRLLPLKLNPKLDLEPASLEEIPSVELRASVKLYTRGPNMCCLLVGAVANEMSDLLNILSDCLVIEVVEVVFWVDAEDGDCDVFAEVFDGDEDADGDGGKVYVAGCGEKKKSSDS</sequence>
<protein>
    <submittedName>
        <fullName evidence="1">Unnamed protein product</fullName>
    </submittedName>
</protein>
<accession>A0ACB5TK38</accession>
<name>A0ACB5TK38_AMBMO</name>
<proteinExistence type="predicted"/>
<dbReference type="EMBL" id="BSXS01007771">
    <property type="protein sequence ID" value="GME90201.1"/>
    <property type="molecule type" value="Genomic_DNA"/>
</dbReference>
<comment type="caution">
    <text evidence="1">The sequence shown here is derived from an EMBL/GenBank/DDBJ whole genome shotgun (WGS) entry which is preliminary data.</text>
</comment>
<gene>
    <name evidence="1" type="ORF">Amon02_000865900</name>
</gene>